<accession>A0A177MQ24</accession>
<dbReference type="AlphaFoldDB" id="A0A177MQ24"/>
<evidence type="ECO:0000256" key="1">
    <source>
        <dbReference type="SAM" id="SignalP"/>
    </source>
</evidence>
<protein>
    <submittedName>
        <fullName evidence="2">Uncharacterized protein</fullName>
    </submittedName>
</protein>
<feature type="chain" id="PRO_5008068281" evidence="1">
    <location>
        <begin position="18"/>
        <end position="121"/>
    </location>
</feature>
<sequence length="121" mass="13684">MMVSWLFMLVASTCAMPMPVQLPAVDAMPVGCSESMHHSEQTKHFSSQAQDCVLKSCPDSQPNPTFNIKIDKPEIPLFIACLVWLIGCLFSYRPPQLIFNRIRPPIGKPIPLFYRFCTLLN</sequence>
<name>A0A177MQ24_METMH</name>
<proteinExistence type="predicted"/>
<organism evidence="2 3">
    <name type="scientific">Methylomonas methanica</name>
    <dbReference type="NCBI Taxonomy" id="421"/>
    <lineage>
        <taxon>Bacteria</taxon>
        <taxon>Pseudomonadati</taxon>
        <taxon>Pseudomonadota</taxon>
        <taxon>Gammaproteobacteria</taxon>
        <taxon>Methylococcales</taxon>
        <taxon>Methylococcaceae</taxon>
        <taxon>Methylomonas</taxon>
    </lineage>
</organism>
<dbReference type="Proteomes" id="UP000077763">
    <property type="component" value="Unassembled WGS sequence"/>
</dbReference>
<dbReference type="EMBL" id="LUUH01000030">
    <property type="protein sequence ID" value="OAI06959.1"/>
    <property type="molecule type" value="Genomic_DNA"/>
</dbReference>
<evidence type="ECO:0000313" key="3">
    <source>
        <dbReference type="Proteomes" id="UP000077763"/>
    </source>
</evidence>
<feature type="signal peptide" evidence="1">
    <location>
        <begin position="1"/>
        <end position="17"/>
    </location>
</feature>
<keyword evidence="1" id="KW-0732">Signal</keyword>
<comment type="caution">
    <text evidence="2">The sequence shown here is derived from an EMBL/GenBank/DDBJ whole genome shotgun (WGS) entry which is preliminary data.</text>
</comment>
<gene>
    <name evidence="2" type="ORF">A1353_07925</name>
</gene>
<reference evidence="2 3" key="1">
    <citation type="submission" date="2016-03" db="EMBL/GenBank/DDBJ databases">
        <authorList>
            <person name="Ploux O."/>
        </authorList>
    </citation>
    <scope>NUCLEOTIDE SEQUENCE [LARGE SCALE GENOMIC DNA]</scope>
    <source>
        <strain evidence="2 3">R-45371</strain>
    </source>
</reference>
<evidence type="ECO:0000313" key="2">
    <source>
        <dbReference type="EMBL" id="OAI06959.1"/>
    </source>
</evidence>